<dbReference type="PANTHER" id="PTHR43159">
    <property type="entry name" value="ENOYL-[ACYL-CARRIER-PROTEIN] REDUCTASE"/>
    <property type="match status" value="1"/>
</dbReference>
<evidence type="ECO:0000256" key="1">
    <source>
        <dbReference type="ARBA" id="ARBA00005194"/>
    </source>
</evidence>
<accession>A0ABM9N8Q3</accession>
<comment type="caution">
    <text evidence="12">The sequence shown here is derived from an EMBL/GenBank/DDBJ whole genome shotgun (WGS) entry which is preliminary data.</text>
</comment>
<dbReference type="Gene3D" id="1.10.8.400">
    <property type="entry name" value="Enoyl acyl carrier protein reductase"/>
    <property type="match status" value="1"/>
</dbReference>
<evidence type="ECO:0000256" key="6">
    <source>
        <dbReference type="ARBA" id="ARBA00023002"/>
    </source>
</evidence>
<dbReference type="Pfam" id="PF13561">
    <property type="entry name" value="adh_short_C2"/>
    <property type="match status" value="1"/>
</dbReference>
<evidence type="ECO:0000256" key="11">
    <source>
        <dbReference type="PIRNR" id="PIRNR000094"/>
    </source>
</evidence>
<comment type="pathway">
    <text evidence="1">Lipid metabolism; fatty acid biosynthesis.</text>
</comment>
<evidence type="ECO:0000256" key="7">
    <source>
        <dbReference type="ARBA" id="ARBA00023098"/>
    </source>
</evidence>
<dbReference type="CDD" id="cd05372">
    <property type="entry name" value="ENR_SDR"/>
    <property type="match status" value="1"/>
</dbReference>
<protein>
    <recommendedName>
        <fullName evidence="11">Enoyl-[acyl-carrier-protein] reductase [NADH]</fullName>
        <ecNumber evidence="11">1.3.1.9</ecNumber>
    </recommendedName>
</protein>
<sequence>MSNKLLQNKKGLICGITNSKSIGWGIAKVLAEHGAEIIFTYQNESILKRIKPLANEIGTKLLLECDITNEQAIDKTFQQIEKHCGNIDFCIHSIAFADKKELKGMYINTSKDNFKNAMEISCYSFTALAQRSAKLMTNGGSMLTMSYYGAKKFVPNYNVMGLCKAALEASVRYLAMDLGRFNIRVNAISAGPVKTMAASGIEHFAHILNWNSTHSPLMRSVTLEDIGKSALFLVSSLSSGITGEVLMVDAGYHIIGVPCNNK</sequence>
<evidence type="ECO:0000256" key="8">
    <source>
        <dbReference type="ARBA" id="ARBA00023160"/>
    </source>
</evidence>
<evidence type="ECO:0000256" key="5">
    <source>
        <dbReference type="ARBA" id="ARBA00022832"/>
    </source>
</evidence>
<evidence type="ECO:0000313" key="13">
    <source>
        <dbReference type="Proteomes" id="UP001314181"/>
    </source>
</evidence>
<evidence type="ECO:0000256" key="2">
    <source>
        <dbReference type="ARBA" id="ARBA00009233"/>
    </source>
</evidence>
<gene>
    <name evidence="12" type="primary">fabI</name>
    <name evidence="12" type="ORF">CAXC1_330077</name>
</gene>
<comment type="catalytic activity">
    <reaction evidence="10 11">
        <text>a 2,3-saturated acyl-[ACP] + NAD(+) = a (2E)-enoyl-[ACP] + NADH + H(+)</text>
        <dbReference type="Rhea" id="RHEA:10240"/>
        <dbReference type="Rhea" id="RHEA-COMP:9925"/>
        <dbReference type="Rhea" id="RHEA-COMP:9926"/>
        <dbReference type="ChEBI" id="CHEBI:15378"/>
        <dbReference type="ChEBI" id="CHEBI:57540"/>
        <dbReference type="ChEBI" id="CHEBI:57945"/>
        <dbReference type="ChEBI" id="CHEBI:78784"/>
        <dbReference type="ChEBI" id="CHEBI:78785"/>
        <dbReference type="EC" id="1.3.1.9"/>
    </reaction>
</comment>
<evidence type="ECO:0000256" key="9">
    <source>
        <dbReference type="ARBA" id="ARBA00024967"/>
    </source>
</evidence>
<dbReference type="InterPro" id="IPR036291">
    <property type="entry name" value="NAD(P)-bd_dom_sf"/>
</dbReference>
<comment type="function">
    <text evidence="9">Catalyzes the reduction of a carbon-carbon double bond in an enoyl moiety that is covalently linked to an acyl carrier protein (ACP). Involved in the elongation cycle of fatty acid which are used in the lipid metabolism.</text>
</comment>
<dbReference type="PRINTS" id="PR00081">
    <property type="entry name" value="GDHRDH"/>
</dbReference>
<evidence type="ECO:0000256" key="10">
    <source>
        <dbReference type="ARBA" id="ARBA00048572"/>
    </source>
</evidence>
<evidence type="ECO:0000313" key="12">
    <source>
        <dbReference type="EMBL" id="CAK8163317.1"/>
    </source>
</evidence>
<evidence type="ECO:0000256" key="3">
    <source>
        <dbReference type="ARBA" id="ARBA00011881"/>
    </source>
</evidence>
<reference evidence="12 13" key="1">
    <citation type="submission" date="2024-01" db="EMBL/GenBank/DDBJ databases">
        <authorList>
            <person name="Kunselman E."/>
        </authorList>
    </citation>
    <scope>NUCLEOTIDE SEQUENCE [LARGE SCALE GENOMIC DNA]</scope>
    <source>
        <strain evidence="12">2 abalone samples</strain>
    </source>
</reference>
<dbReference type="EMBL" id="CAWVOK010000026">
    <property type="protein sequence ID" value="CAK8163317.1"/>
    <property type="molecule type" value="Genomic_DNA"/>
</dbReference>
<keyword evidence="8 11" id="KW-0275">Fatty acid biosynthesis</keyword>
<name>A0ABM9N8Q3_9RICK</name>
<dbReference type="SUPFAM" id="SSF51735">
    <property type="entry name" value="NAD(P)-binding Rossmann-fold domains"/>
    <property type="match status" value="1"/>
</dbReference>
<comment type="similarity">
    <text evidence="2 11">Belongs to the short-chain dehydrogenases/reductases (SDR) family. FabI subfamily.</text>
</comment>
<proteinExistence type="inferred from homology"/>
<comment type="subunit">
    <text evidence="3">Homotetramer.</text>
</comment>
<keyword evidence="5" id="KW-0276">Fatty acid metabolism</keyword>
<keyword evidence="11" id="KW-0520">NAD</keyword>
<dbReference type="Proteomes" id="UP001314181">
    <property type="component" value="Unassembled WGS sequence"/>
</dbReference>
<organism evidence="12 13">
    <name type="scientific">Candidatus Xenohaliotis californiensis</name>
    <dbReference type="NCBI Taxonomy" id="84677"/>
    <lineage>
        <taxon>Bacteria</taxon>
        <taxon>Pseudomonadati</taxon>
        <taxon>Pseudomonadota</taxon>
        <taxon>Alphaproteobacteria</taxon>
        <taxon>Rickettsiales</taxon>
        <taxon>Anaplasmataceae</taxon>
        <taxon>Candidatus Xenohaliotis</taxon>
    </lineage>
</organism>
<keyword evidence="4 11" id="KW-0444">Lipid biosynthesis</keyword>
<keyword evidence="13" id="KW-1185">Reference proteome</keyword>
<dbReference type="InterPro" id="IPR002347">
    <property type="entry name" value="SDR_fam"/>
</dbReference>
<dbReference type="EC" id="1.3.1.9" evidence="11"/>
<keyword evidence="7" id="KW-0443">Lipid metabolism</keyword>
<dbReference type="Gene3D" id="3.40.50.720">
    <property type="entry name" value="NAD(P)-binding Rossmann-like Domain"/>
    <property type="match status" value="1"/>
</dbReference>
<evidence type="ECO:0000256" key="4">
    <source>
        <dbReference type="ARBA" id="ARBA00022516"/>
    </source>
</evidence>
<dbReference type="PIRSF" id="PIRSF000094">
    <property type="entry name" value="Enoyl-ACP_rdct"/>
    <property type="match status" value="1"/>
</dbReference>
<keyword evidence="6 11" id="KW-0560">Oxidoreductase</keyword>
<dbReference type="PANTHER" id="PTHR43159:SF2">
    <property type="entry name" value="ENOYL-[ACYL-CARRIER-PROTEIN] REDUCTASE [NADH], CHLOROPLASTIC"/>
    <property type="match status" value="1"/>
</dbReference>
<dbReference type="InterPro" id="IPR014358">
    <property type="entry name" value="Enoyl-ACP_Rdtase_NADH"/>
</dbReference>
<dbReference type="GO" id="GO:0004318">
    <property type="term" value="F:enoyl-[acyl-carrier-protein] reductase (NADH) activity"/>
    <property type="evidence" value="ECO:0007669"/>
    <property type="project" value="UniProtKB-EC"/>
</dbReference>
<dbReference type="RefSeq" id="WP_338364422.1">
    <property type="nucleotide sequence ID" value="NZ_CAWVOK010000026.1"/>
</dbReference>